<evidence type="ECO:0000313" key="2">
    <source>
        <dbReference type="EMBL" id="KAA0200918.1"/>
    </source>
</evidence>
<dbReference type="OrthoDB" id="6254826at2759"/>
<gene>
    <name evidence="2" type="ORF">FBUS_08937</name>
</gene>
<feature type="compositionally biased region" description="Low complexity" evidence="1">
    <location>
        <begin position="743"/>
        <end position="757"/>
    </location>
</feature>
<feature type="compositionally biased region" description="Polar residues" evidence="1">
    <location>
        <begin position="638"/>
        <end position="669"/>
    </location>
</feature>
<sequence length="806" mass="88028">MVDIEDGDKYESELSAIHRLDEEALEKLEKQAGLDGGGLWWIDPSQTPVEVDSRGEYDEGAIVDVEAQVRGWLRHSFDRNPVFRDHNYHLLNRLNELARLQGLVEEAQLQQQSLGSSFDWRDRQVYHSSLSLHANGLPNLGASYDLANPTIALHHFDVHRSLEGSLSQQQQQQQCAQIGYNYATSGQNGTPDMLRGSFSGYGSPEMDQTSRSTSQLYYPPNQAPLYEGALNDGHLSAKPSGMPQVHRNPKQLPKYGLHDPRKRPSYPGMANYLPLPDVTSSPDRSHDRRKTLLSRTYSKEQLDVLRDNENNPGKRKTSPHGSLLDNLIKPNLTSSLPLSDADSEVDVTKSLDVPHGLNPLSQSLSDAHMLQVAGIRPNMSYSSMRSSDVIEMARLQESHLRKHSGSRNKLHGSSGSLTSSLLDVRASADQALRSSISSGHSDECDTNKLSLTDLSKSHDGTVAFRNKSPRAPERQITVRAREVKDNEENEDNRRTLIMYDLENLTDKITQSNQKIPQLPEGPTGDHEKSGPPTPVLNYPPQTGVVPNSTSAESGPANSFFPQSPTKDVQAVVSPSSDGTSSVARLDSFEMLEARMSSDPISPNALKNDAPNIPSLSNVPPGSNTEPPLSAKMPLPKQPSRSGSPTPSHTQRPSNARPLTNQAPSNTSGTVRLRAHTRLPVQSKIPSAGLMPTSTRTGVRPPTAPQSMSSTGPQLRSTSRPSSAGPSGLRARPKDPTSQMQPNATSASRTAVSSTSARPKIDASSRQSRPTTSQLQVTRSDTSPVRSSRMNNKRLGQHPAVPNTRRN</sequence>
<organism evidence="2 3">
    <name type="scientific">Fasciolopsis buskii</name>
    <dbReference type="NCBI Taxonomy" id="27845"/>
    <lineage>
        <taxon>Eukaryota</taxon>
        <taxon>Metazoa</taxon>
        <taxon>Spiralia</taxon>
        <taxon>Lophotrochozoa</taxon>
        <taxon>Platyhelminthes</taxon>
        <taxon>Trematoda</taxon>
        <taxon>Digenea</taxon>
        <taxon>Plagiorchiida</taxon>
        <taxon>Echinostomata</taxon>
        <taxon>Echinostomatoidea</taxon>
        <taxon>Fasciolidae</taxon>
        <taxon>Fasciolopsis</taxon>
    </lineage>
</organism>
<feature type="compositionally biased region" description="Polar residues" evidence="1">
    <location>
        <begin position="613"/>
        <end position="626"/>
    </location>
</feature>
<feature type="region of interest" description="Disordered" evidence="1">
    <location>
        <begin position="514"/>
        <end position="581"/>
    </location>
</feature>
<accession>A0A8E0S4A1</accession>
<feature type="compositionally biased region" description="Polar residues" evidence="1">
    <location>
        <begin position="704"/>
        <end position="724"/>
    </location>
</feature>
<feature type="region of interest" description="Disordered" evidence="1">
    <location>
        <begin position="599"/>
        <end position="806"/>
    </location>
</feature>
<feature type="region of interest" description="Disordered" evidence="1">
    <location>
        <begin position="186"/>
        <end position="328"/>
    </location>
</feature>
<evidence type="ECO:0000313" key="3">
    <source>
        <dbReference type="Proteomes" id="UP000728185"/>
    </source>
</evidence>
<feature type="compositionally biased region" description="Basic and acidic residues" evidence="1">
    <location>
        <begin position="297"/>
        <end position="309"/>
    </location>
</feature>
<feature type="compositionally biased region" description="Polar residues" evidence="1">
    <location>
        <begin position="544"/>
        <end position="581"/>
    </location>
</feature>
<protein>
    <submittedName>
        <fullName evidence="2">Uncharacterized protein</fullName>
    </submittedName>
</protein>
<proteinExistence type="predicted"/>
<feature type="compositionally biased region" description="Polar residues" evidence="1">
    <location>
        <begin position="763"/>
        <end position="789"/>
    </location>
</feature>
<dbReference type="EMBL" id="LUCM01000209">
    <property type="protein sequence ID" value="KAA0200918.1"/>
    <property type="molecule type" value="Genomic_DNA"/>
</dbReference>
<name>A0A8E0S4A1_9TREM</name>
<feature type="compositionally biased region" description="Polar residues" evidence="1">
    <location>
        <begin position="206"/>
        <end position="216"/>
    </location>
</feature>
<dbReference type="AlphaFoldDB" id="A0A8E0S4A1"/>
<evidence type="ECO:0000256" key="1">
    <source>
        <dbReference type="SAM" id="MobiDB-lite"/>
    </source>
</evidence>
<dbReference type="Proteomes" id="UP000728185">
    <property type="component" value="Unassembled WGS sequence"/>
</dbReference>
<reference evidence="2" key="1">
    <citation type="submission" date="2019-05" db="EMBL/GenBank/DDBJ databases">
        <title>Annotation for the trematode Fasciolopsis buski.</title>
        <authorList>
            <person name="Choi Y.-J."/>
        </authorList>
    </citation>
    <scope>NUCLEOTIDE SEQUENCE</scope>
    <source>
        <strain evidence="2">HT</strain>
        <tissue evidence="2">Whole worm</tissue>
    </source>
</reference>
<keyword evidence="3" id="KW-1185">Reference proteome</keyword>
<comment type="caution">
    <text evidence="2">The sequence shown here is derived from an EMBL/GenBank/DDBJ whole genome shotgun (WGS) entry which is preliminary data.</text>
</comment>